<evidence type="ECO:0000313" key="2">
    <source>
        <dbReference type="EMBL" id="VFU63081.1"/>
    </source>
</evidence>
<gene>
    <name evidence="2" type="ORF">SVIM_LOCUS479519</name>
</gene>
<evidence type="ECO:0000256" key="1">
    <source>
        <dbReference type="SAM" id="MobiDB-lite"/>
    </source>
</evidence>
<feature type="region of interest" description="Disordered" evidence="1">
    <location>
        <begin position="1"/>
        <end position="48"/>
    </location>
</feature>
<dbReference type="EMBL" id="CAADRP010002185">
    <property type="protein sequence ID" value="VFU63081.1"/>
    <property type="molecule type" value="Genomic_DNA"/>
</dbReference>
<dbReference type="PANTHER" id="PTHR15907">
    <property type="entry name" value="DUF614 FAMILY PROTEIN-RELATED"/>
    <property type="match status" value="1"/>
</dbReference>
<sequence length="273" mass="29785">MTDNNNPSFNSYDREESSPLLKKNLEDNDKVSSDAKTDTATPGSAGPEYGCTVNGLPLTHGSVMGEPMGRTQWDSSLFACLGRNDDFCSSDLEVCLLGSMAPCVLYGSNAERLGSAPGTFANHCLPYTCLYLIGNSIFGGNCIAPLFSYPSRTAIRRKFNLEARNKLAICFCDSRTFRRISFRALISVAVYVKQGSCEALNRSCGCCGSFVEDDLKREQCESACDFAAHFFCHTCALCQEGREIRRRVLHPGFNAQPVLVMIPPGEQSMGRGA</sequence>
<accession>A0A6N2NET5</accession>
<feature type="compositionally biased region" description="Polar residues" evidence="1">
    <location>
        <begin position="1"/>
        <end position="11"/>
    </location>
</feature>
<reference evidence="2" key="1">
    <citation type="submission" date="2019-03" db="EMBL/GenBank/DDBJ databases">
        <authorList>
            <person name="Mank J."/>
            <person name="Almeida P."/>
        </authorList>
    </citation>
    <scope>NUCLEOTIDE SEQUENCE</scope>
    <source>
        <strain evidence="2">78183</strain>
    </source>
</reference>
<name>A0A6N2NET5_SALVM</name>
<organism evidence="2">
    <name type="scientific">Salix viminalis</name>
    <name type="common">Common osier</name>
    <name type="synonym">Basket willow</name>
    <dbReference type="NCBI Taxonomy" id="40686"/>
    <lineage>
        <taxon>Eukaryota</taxon>
        <taxon>Viridiplantae</taxon>
        <taxon>Streptophyta</taxon>
        <taxon>Embryophyta</taxon>
        <taxon>Tracheophyta</taxon>
        <taxon>Spermatophyta</taxon>
        <taxon>Magnoliopsida</taxon>
        <taxon>eudicotyledons</taxon>
        <taxon>Gunneridae</taxon>
        <taxon>Pentapetalae</taxon>
        <taxon>rosids</taxon>
        <taxon>fabids</taxon>
        <taxon>Malpighiales</taxon>
        <taxon>Salicaceae</taxon>
        <taxon>Saliceae</taxon>
        <taxon>Salix</taxon>
    </lineage>
</organism>
<dbReference type="AlphaFoldDB" id="A0A6N2NET5"/>
<feature type="compositionally biased region" description="Basic and acidic residues" evidence="1">
    <location>
        <begin position="12"/>
        <end position="37"/>
    </location>
</feature>
<proteinExistence type="predicted"/>
<protein>
    <recommendedName>
        <fullName evidence="3">PLAC8 family protein</fullName>
    </recommendedName>
</protein>
<evidence type="ECO:0008006" key="3">
    <source>
        <dbReference type="Google" id="ProtNLM"/>
    </source>
</evidence>
<dbReference type="InterPro" id="IPR006461">
    <property type="entry name" value="PLAC_motif_containing"/>
</dbReference>
<dbReference type="Pfam" id="PF04749">
    <property type="entry name" value="PLAC8"/>
    <property type="match status" value="1"/>
</dbReference>